<evidence type="ECO:0000313" key="4">
    <source>
        <dbReference type="Proteomes" id="UP000565724"/>
    </source>
</evidence>
<name>A0A7Y6DWU5_9CELL</name>
<feature type="region of interest" description="Disordered" evidence="1">
    <location>
        <begin position="1"/>
        <end position="20"/>
    </location>
</feature>
<protein>
    <submittedName>
        <fullName evidence="3">DUF4097 family beta strand repeat protein</fullName>
    </submittedName>
</protein>
<evidence type="ECO:0000256" key="1">
    <source>
        <dbReference type="SAM" id="MobiDB-lite"/>
    </source>
</evidence>
<dbReference type="Pfam" id="PF13349">
    <property type="entry name" value="DUF4097"/>
    <property type="match status" value="1"/>
</dbReference>
<proteinExistence type="predicted"/>
<keyword evidence="4" id="KW-1185">Reference proteome</keyword>
<dbReference type="InterPro" id="IPR025164">
    <property type="entry name" value="Toastrack_DUF4097"/>
</dbReference>
<dbReference type="InterPro" id="IPR047002">
    <property type="entry name" value="Tcp10_C_sf"/>
</dbReference>
<dbReference type="Gene3D" id="2.60.450.20">
    <property type="match status" value="1"/>
</dbReference>
<dbReference type="EMBL" id="JABMCI010000053">
    <property type="protein sequence ID" value="NUU16660.1"/>
    <property type="molecule type" value="Genomic_DNA"/>
</dbReference>
<organism evidence="3 4">
    <name type="scientific">Cellulomonas humilata</name>
    <dbReference type="NCBI Taxonomy" id="144055"/>
    <lineage>
        <taxon>Bacteria</taxon>
        <taxon>Bacillati</taxon>
        <taxon>Actinomycetota</taxon>
        <taxon>Actinomycetes</taxon>
        <taxon>Micrococcales</taxon>
        <taxon>Cellulomonadaceae</taxon>
        <taxon>Cellulomonas</taxon>
    </lineage>
</organism>
<dbReference type="AlphaFoldDB" id="A0A7Y6DWU5"/>
<evidence type="ECO:0000259" key="2">
    <source>
        <dbReference type="Pfam" id="PF13349"/>
    </source>
</evidence>
<feature type="domain" description="DUF4097" evidence="2">
    <location>
        <begin position="127"/>
        <end position="261"/>
    </location>
</feature>
<sequence length="287" mass="29321">MTTTLERPAPAAGPTPRSPGARALTWTGAVVGGVLLVSASFSAVDLLVLGSDDATTRTDSASYAAAPVVELVADGHITVTTGGDRVEVERTATTALTRAHYSVDELADELRVRYVCDWWRPGFCTASLDVTVPDGTSVIVRARDGSVTATALQGPLEVHASDGDTDVSDIDGDVTVRTADGRTDVSDVRGSVSVSSADGAITVSDVSGSATTRSSDGRTEISGVRGDVDAHASDGDVTVYGTGKPVALDISTADGGQTVEGPVDPTSSTHVRIRVADGHAAYLQPRG</sequence>
<comment type="caution">
    <text evidence="3">The sequence shown here is derived from an EMBL/GenBank/DDBJ whole genome shotgun (WGS) entry which is preliminary data.</text>
</comment>
<dbReference type="Proteomes" id="UP000565724">
    <property type="component" value="Unassembled WGS sequence"/>
</dbReference>
<evidence type="ECO:0000313" key="3">
    <source>
        <dbReference type="EMBL" id="NUU16660.1"/>
    </source>
</evidence>
<gene>
    <name evidence="3" type="ORF">HP550_05285</name>
</gene>
<accession>A0A7Y6DWU5</accession>
<dbReference type="RefSeq" id="WP_175346539.1">
    <property type="nucleotide sequence ID" value="NZ_JABMCI010000053.1"/>
</dbReference>
<reference evidence="3 4" key="1">
    <citation type="submission" date="2020-05" db="EMBL/GenBank/DDBJ databases">
        <title>Genome Sequencing of Type Strains.</title>
        <authorList>
            <person name="Lemaire J.F."/>
            <person name="Inderbitzin P."/>
            <person name="Gregorio O.A."/>
            <person name="Collins S.B."/>
            <person name="Wespe N."/>
            <person name="Knight-Connoni V."/>
        </authorList>
    </citation>
    <scope>NUCLEOTIDE SEQUENCE [LARGE SCALE GENOMIC DNA]</scope>
    <source>
        <strain evidence="3 4">ATCC 25174</strain>
    </source>
</reference>